<keyword evidence="1" id="KW-1133">Transmembrane helix</keyword>
<gene>
    <name evidence="2" type="ORF">Ae201684_000317</name>
</gene>
<dbReference type="EMBL" id="VJMJ01000002">
    <property type="protein sequence ID" value="KAF0745287.1"/>
    <property type="molecule type" value="Genomic_DNA"/>
</dbReference>
<keyword evidence="3" id="KW-1185">Reference proteome</keyword>
<organism evidence="2 3">
    <name type="scientific">Aphanomyces euteiches</name>
    <dbReference type="NCBI Taxonomy" id="100861"/>
    <lineage>
        <taxon>Eukaryota</taxon>
        <taxon>Sar</taxon>
        <taxon>Stramenopiles</taxon>
        <taxon>Oomycota</taxon>
        <taxon>Saprolegniomycetes</taxon>
        <taxon>Saprolegniales</taxon>
        <taxon>Verrucalvaceae</taxon>
        <taxon>Aphanomyces</taxon>
    </lineage>
</organism>
<reference evidence="2 3" key="1">
    <citation type="submission" date="2019-07" db="EMBL/GenBank/DDBJ databases">
        <title>Genomics analysis of Aphanomyces spp. identifies a new class of oomycete effector associated with host adaptation.</title>
        <authorList>
            <person name="Gaulin E."/>
        </authorList>
    </citation>
    <scope>NUCLEOTIDE SEQUENCE [LARGE SCALE GENOMIC DNA]</scope>
    <source>
        <strain evidence="2 3">ATCC 201684</strain>
    </source>
</reference>
<evidence type="ECO:0000313" key="2">
    <source>
        <dbReference type="EMBL" id="KAF0745287.1"/>
    </source>
</evidence>
<accession>A0A6G0XXL1</accession>
<evidence type="ECO:0000313" key="3">
    <source>
        <dbReference type="Proteomes" id="UP000481153"/>
    </source>
</evidence>
<proteinExistence type="predicted"/>
<feature type="transmembrane region" description="Helical" evidence="1">
    <location>
        <begin position="69"/>
        <end position="88"/>
    </location>
</feature>
<dbReference type="VEuPathDB" id="FungiDB:AeMF1_013249"/>
<keyword evidence="1" id="KW-0812">Transmembrane</keyword>
<name>A0A6G0XXL1_9STRA</name>
<protein>
    <submittedName>
        <fullName evidence="2">Uncharacterized protein</fullName>
    </submittedName>
</protein>
<sequence length="89" mass="8259">MTTPIRFVAISAGVGSAGVALAGVGAGALVPTAMSYFGAVVPGVGTLHAAGGVAATLQWTAATLGSASTVAWGGAIGGAVGSVVGAFWK</sequence>
<comment type="caution">
    <text evidence="2">The sequence shown here is derived from an EMBL/GenBank/DDBJ whole genome shotgun (WGS) entry which is preliminary data.</text>
</comment>
<feature type="transmembrane region" description="Helical" evidence="1">
    <location>
        <begin position="7"/>
        <end position="30"/>
    </location>
</feature>
<evidence type="ECO:0000256" key="1">
    <source>
        <dbReference type="SAM" id="Phobius"/>
    </source>
</evidence>
<dbReference type="Proteomes" id="UP000481153">
    <property type="component" value="Unassembled WGS sequence"/>
</dbReference>
<dbReference type="AlphaFoldDB" id="A0A6G0XXL1"/>
<feature type="transmembrane region" description="Helical" evidence="1">
    <location>
        <begin position="36"/>
        <end position="57"/>
    </location>
</feature>
<keyword evidence="1" id="KW-0472">Membrane</keyword>